<dbReference type="InterPro" id="IPR050134">
    <property type="entry name" value="NAD-dep_sirtuin_deacylases"/>
</dbReference>
<dbReference type="InterPro" id="IPR003000">
    <property type="entry name" value="Sirtuin"/>
</dbReference>
<feature type="domain" description="Deacetylase sirtuin-type" evidence="5">
    <location>
        <begin position="1"/>
        <end position="239"/>
    </location>
</feature>
<dbReference type="EMBL" id="JBBKZU010000004">
    <property type="protein sequence ID" value="MEJ8811609.1"/>
    <property type="molecule type" value="Genomic_DNA"/>
</dbReference>
<comment type="caution">
    <text evidence="6">The sequence shown here is derived from an EMBL/GenBank/DDBJ whole genome shotgun (WGS) entry which is preliminary data.</text>
</comment>
<dbReference type="SUPFAM" id="SSF52467">
    <property type="entry name" value="DHS-like NAD/FAD-binding domain"/>
    <property type="match status" value="1"/>
</dbReference>
<gene>
    <name evidence="6" type="ORF">WKW77_11075</name>
</gene>
<evidence type="ECO:0000259" key="5">
    <source>
        <dbReference type="PROSITE" id="PS50305"/>
    </source>
</evidence>
<feature type="binding site" evidence="4">
    <location>
        <position position="130"/>
    </location>
    <ligand>
        <name>Zn(2+)</name>
        <dbReference type="ChEBI" id="CHEBI:29105"/>
    </ligand>
</feature>
<dbReference type="EC" id="2.3.1.286" evidence="1"/>
<organism evidence="6 7">
    <name type="scientific">Variovorax ureilyticus</name>
    <dbReference type="NCBI Taxonomy" id="1836198"/>
    <lineage>
        <taxon>Bacteria</taxon>
        <taxon>Pseudomonadati</taxon>
        <taxon>Pseudomonadota</taxon>
        <taxon>Betaproteobacteria</taxon>
        <taxon>Burkholderiales</taxon>
        <taxon>Comamonadaceae</taxon>
        <taxon>Variovorax</taxon>
    </lineage>
</organism>
<feature type="binding site" evidence="4">
    <location>
        <position position="133"/>
    </location>
    <ligand>
        <name>Zn(2+)</name>
        <dbReference type="ChEBI" id="CHEBI:29105"/>
    </ligand>
</feature>
<dbReference type="InterPro" id="IPR029035">
    <property type="entry name" value="DHS-like_NAD/FAD-binding_dom"/>
</dbReference>
<keyword evidence="7" id="KW-1185">Reference proteome</keyword>
<dbReference type="Gene3D" id="3.30.1600.10">
    <property type="entry name" value="SIR2/SIRT2 'Small Domain"/>
    <property type="match status" value="1"/>
</dbReference>
<dbReference type="InterPro" id="IPR026591">
    <property type="entry name" value="Sirtuin_cat_small_dom_sf"/>
</dbReference>
<keyword evidence="4" id="KW-0479">Metal-binding</keyword>
<protein>
    <recommendedName>
        <fullName evidence="1">protein acetyllysine N-acetyltransferase</fullName>
        <ecNumber evidence="1">2.3.1.286</ecNumber>
    </recommendedName>
</protein>
<dbReference type="PANTHER" id="PTHR11085:SF4">
    <property type="entry name" value="NAD-DEPENDENT PROTEIN DEACYLASE"/>
    <property type="match status" value="1"/>
</dbReference>
<evidence type="ECO:0000313" key="7">
    <source>
        <dbReference type="Proteomes" id="UP001365846"/>
    </source>
</evidence>
<evidence type="ECO:0000256" key="2">
    <source>
        <dbReference type="ARBA" id="ARBA00022679"/>
    </source>
</evidence>
<keyword evidence="3" id="KW-0520">NAD</keyword>
<dbReference type="PANTHER" id="PTHR11085">
    <property type="entry name" value="NAD-DEPENDENT PROTEIN DEACYLASE SIRTUIN-5, MITOCHONDRIAL-RELATED"/>
    <property type="match status" value="1"/>
</dbReference>
<feature type="active site" description="Proton acceptor" evidence="4">
    <location>
        <position position="122"/>
    </location>
</feature>
<evidence type="ECO:0000256" key="3">
    <source>
        <dbReference type="ARBA" id="ARBA00023027"/>
    </source>
</evidence>
<name>A0ABU8VFA0_9BURK</name>
<dbReference type="Proteomes" id="UP001365846">
    <property type="component" value="Unassembled WGS sequence"/>
</dbReference>
<evidence type="ECO:0000256" key="4">
    <source>
        <dbReference type="PROSITE-ProRule" id="PRU00236"/>
    </source>
</evidence>
<reference evidence="6 7" key="1">
    <citation type="submission" date="2024-03" db="EMBL/GenBank/DDBJ databases">
        <title>Novel species of the genus Variovorax.</title>
        <authorList>
            <person name="Liu Q."/>
            <person name="Xin Y.-H."/>
        </authorList>
    </citation>
    <scope>NUCLEOTIDE SEQUENCE [LARGE SCALE GENOMIC DNA]</scope>
    <source>
        <strain evidence="6 7">KACC 18899</strain>
    </source>
</reference>
<dbReference type="RefSeq" id="WP_340356884.1">
    <property type="nucleotide sequence ID" value="NZ_JBBKZU010000004.1"/>
</dbReference>
<dbReference type="InterPro" id="IPR026590">
    <property type="entry name" value="Ssirtuin_cat_dom"/>
</dbReference>
<dbReference type="Pfam" id="PF02146">
    <property type="entry name" value="SIR2"/>
    <property type="match status" value="1"/>
</dbReference>
<proteinExistence type="predicted"/>
<evidence type="ECO:0000313" key="6">
    <source>
        <dbReference type="EMBL" id="MEJ8811609.1"/>
    </source>
</evidence>
<accession>A0ABU8VFA0</accession>
<evidence type="ECO:0000256" key="1">
    <source>
        <dbReference type="ARBA" id="ARBA00012928"/>
    </source>
</evidence>
<dbReference type="GO" id="GO:0034979">
    <property type="term" value="F:NAD-dependent protein lysine deacetylase activity"/>
    <property type="evidence" value="ECO:0007669"/>
    <property type="project" value="UniProtKB-EC"/>
</dbReference>
<feature type="binding site" evidence="4">
    <location>
        <position position="148"/>
    </location>
    <ligand>
        <name>Zn(2+)</name>
        <dbReference type="ChEBI" id="CHEBI:29105"/>
    </ligand>
</feature>
<feature type="binding site" evidence="4">
    <location>
        <position position="145"/>
    </location>
    <ligand>
        <name>Zn(2+)</name>
        <dbReference type="ChEBI" id="CHEBI:29105"/>
    </ligand>
</feature>
<sequence>MTESREPLATAIALLREARRVVVFSGAGLSKASGIPTYRDADGLWMNQNALQYSHADDLQRDPAGFSRFWSQRLSAVESARPNPGHLALAQLQRLRPATRLITQNVDGLLTAAGCLDVLELHGSLRRWRCDHCGNRRGPWLLNRCKRCGARARPDVVMFGEMLNAGVLLDARTAAQECDVFVVVGSTAVVYPAADLPLEALSAGGRLVTLNTEPLHLDTSASAVLRGASEDLLPRLLAGLAPPGATS</sequence>
<dbReference type="Gene3D" id="3.40.50.1220">
    <property type="entry name" value="TPP-binding domain"/>
    <property type="match status" value="1"/>
</dbReference>
<keyword evidence="4" id="KW-0862">Zinc</keyword>
<keyword evidence="6" id="KW-0012">Acyltransferase</keyword>
<dbReference type="PROSITE" id="PS50305">
    <property type="entry name" value="SIRTUIN"/>
    <property type="match status" value="1"/>
</dbReference>
<dbReference type="CDD" id="cd01407">
    <property type="entry name" value="SIR2-fam"/>
    <property type="match status" value="1"/>
</dbReference>
<keyword evidence="2 6" id="KW-0808">Transferase</keyword>